<sequence>MIVDLKDVLAMEVPKAALKYIAQTNELKPGGTSIEHYADVLVHSPKTIDIAKVLARQYRYAGRTAVNLFIPTSGISRDWNNPKYFKAEMEKKYGPDIFTDGVKPQLTEEPKLIRIHEDGSRYILTFSYLGKPRRVLDNYEIVKRRPQLIDFVLIHFEPFMIEIRTPMQDTKKFKSAVLKAMGITKSTFEEEVTWEQITKLTDKEALELAIILRAKLRNAKHQMLEGIYATKEVTASPTVKDLSKEEEYLKEFKDIPCKKRVFNFLFEHSYGLKEDISYQITDQGLNFITPVSEEVISFVLDKIIQIRKKAWGSGSENFPKTGT</sequence>
<reference evidence="1 2" key="1">
    <citation type="submission" date="2016-08" db="EMBL/GenBank/DDBJ databases">
        <title>Genome-based comparison of Moorella thermoacetic strains.</title>
        <authorList>
            <person name="Poehlein A."/>
            <person name="Bengelsdorf F.R."/>
            <person name="Esser C."/>
            <person name="Duerre P."/>
            <person name="Daniel R."/>
        </authorList>
    </citation>
    <scope>NUCLEOTIDE SEQUENCE [LARGE SCALE GENOMIC DNA]</scope>
    <source>
        <strain evidence="1 2">DSM 11768</strain>
    </source>
</reference>
<organism evidence="1 2">
    <name type="scientific">Neomoorella thermoacetica</name>
    <name type="common">Clostridium thermoaceticum</name>
    <dbReference type="NCBI Taxonomy" id="1525"/>
    <lineage>
        <taxon>Bacteria</taxon>
        <taxon>Bacillati</taxon>
        <taxon>Bacillota</taxon>
        <taxon>Clostridia</taxon>
        <taxon>Neomoorellales</taxon>
        <taxon>Neomoorellaceae</taxon>
        <taxon>Neomoorella</taxon>
    </lineage>
</organism>
<comment type="caution">
    <text evidence="1">The sequence shown here is derived from an EMBL/GenBank/DDBJ whole genome shotgun (WGS) entry which is preliminary data.</text>
</comment>
<dbReference type="RefSeq" id="WP_011391909.1">
    <property type="nucleotide sequence ID" value="NZ_BSDM01000007.1"/>
</dbReference>
<protein>
    <submittedName>
        <fullName evidence="1">Uncharacterized protein</fullName>
    </submittedName>
</protein>
<proteinExistence type="predicted"/>
<dbReference type="AlphaFoldDB" id="A0A1J5JIP1"/>
<dbReference type="GeneID" id="45616405"/>
<name>A0A1J5JIP1_NEOTH</name>
<dbReference type="Proteomes" id="UP000182743">
    <property type="component" value="Unassembled WGS sequence"/>
</dbReference>
<evidence type="ECO:0000313" key="1">
    <source>
        <dbReference type="EMBL" id="OIQ08684.1"/>
    </source>
</evidence>
<gene>
    <name evidence="1" type="ORF">MOOR_16030</name>
</gene>
<dbReference type="KEGG" id="mthz:MOTHA_c03880"/>
<accession>A0A1J5JIP1</accession>
<evidence type="ECO:0000313" key="2">
    <source>
        <dbReference type="Proteomes" id="UP000182743"/>
    </source>
</evidence>
<dbReference type="EMBL" id="MIHH01000008">
    <property type="protein sequence ID" value="OIQ08684.1"/>
    <property type="molecule type" value="Genomic_DNA"/>
</dbReference>